<sequence length="88" mass="9640">MRKRPRPQVTGLTGIEASGDGDVGYVLTYGAFGTDPPTPFGVRGLNKSKWCEMLLCEVSFATKHEYRTLHSEGDIGQNPYQESLDCGT</sequence>
<reference evidence="1" key="1">
    <citation type="journal article" date="2014" name="Front. Microbiol.">
        <title>High frequency of phylogenetically diverse reductive dehalogenase-homologous genes in deep subseafloor sedimentary metagenomes.</title>
        <authorList>
            <person name="Kawai M."/>
            <person name="Futagami T."/>
            <person name="Toyoda A."/>
            <person name="Takaki Y."/>
            <person name="Nishi S."/>
            <person name="Hori S."/>
            <person name="Arai W."/>
            <person name="Tsubouchi T."/>
            <person name="Morono Y."/>
            <person name="Uchiyama I."/>
            <person name="Ito T."/>
            <person name="Fujiyama A."/>
            <person name="Inagaki F."/>
            <person name="Takami H."/>
        </authorList>
    </citation>
    <scope>NUCLEOTIDE SEQUENCE</scope>
    <source>
        <strain evidence="1">Expedition CK06-06</strain>
    </source>
</reference>
<accession>X0TYG1</accession>
<dbReference type="AlphaFoldDB" id="X0TYG1"/>
<gene>
    <name evidence="1" type="ORF">S01H1_20025</name>
</gene>
<protein>
    <submittedName>
        <fullName evidence="1">Uncharacterized protein</fullName>
    </submittedName>
</protein>
<comment type="caution">
    <text evidence="1">The sequence shown here is derived from an EMBL/GenBank/DDBJ whole genome shotgun (WGS) entry which is preliminary data.</text>
</comment>
<name>X0TYG1_9ZZZZ</name>
<evidence type="ECO:0000313" key="1">
    <source>
        <dbReference type="EMBL" id="GAF98324.1"/>
    </source>
</evidence>
<proteinExistence type="predicted"/>
<organism evidence="1">
    <name type="scientific">marine sediment metagenome</name>
    <dbReference type="NCBI Taxonomy" id="412755"/>
    <lineage>
        <taxon>unclassified sequences</taxon>
        <taxon>metagenomes</taxon>
        <taxon>ecological metagenomes</taxon>
    </lineage>
</organism>
<dbReference type="EMBL" id="BARS01010897">
    <property type="protein sequence ID" value="GAF98324.1"/>
    <property type="molecule type" value="Genomic_DNA"/>
</dbReference>